<dbReference type="AlphaFoldDB" id="A0A1W1V435"/>
<proteinExistence type="predicted"/>
<dbReference type="STRING" id="1122938.SAMN05660772_02745"/>
<organism evidence="1 2">
    <name type="scientific">Pasteurella testudinis DSM 23072</name>
    <dbReference type="NCBI Taxonomy" id="1122938"/>
    <lineage>
        <taxon>Bacteria</taxon>
        <taxon>Pseudomonadati</taxon>
        <taxon>Pseudomonadota</taxon>
        <taxon>Gammaproteobacteria</taxon>
        <taxon>Pasteurellales</taxon>
        <taxon>Pasteurellaceae</taxon>
        <taxon>Pasteurella</taxon>
    </lineage>
</organism>
<dbReference type="RefSeq" id="WP_084257641.1">
    <property type="nucleotide sequence ID" value="NZ_FWWV01000036.1"/>
</dbReference>
<evidence type="ECO:0000313" key="2">
    <source>
        <dbReference type="Proteomes" id="UP000192408"/>
    </source>
</evidence>
<gene>
    <name evidence="1" type="ORF">SAMN05660772_02745</name>
</gene>
<name>A0A1W1V435_9PAST</name>
<keyword evidence="2" id="KW-1185">Reference proteome</keyword>
<evidence type="ECO:0000313" key="1">
    <source>
        <dbReference type="EMBL" id="SMB87814.1"/>
    </source>
</evidence>
<dbReference type="EMBL" id="FWWV01000036">
    <property type="protein sequence ID" value="SMB87814.1"/>
    <property type="molecule type" value="Genomic_DNA"/>
</dbReference>
<sequence>MSCNCIAIYEQKIKEDLINNGINIIGDVNIETCFPLKGWKVGRKRTSSGVSYKIYTNGRNGNIKEVNRKTKIIHQYCPFCGNKHED</sequence>
<accession>A0A1W1V435</accession>
<reference evidence="2" key="1">
    <citation type="submission" date="2017-04" db="EMBL/GenBank/DDBJ databases">
        <authorList>
            <person name="Varghese N."/>
            <person name="Submissions S."/>
        </authorList>
    </citation>
    <scope>NUCLEOTIDE SEQUENCE [LARGE SCALE GENOMIC DNA]</scope>
    <source>
        <strain evidence="2">DSM 23072</strain>
    </source>
</reference>
<dbReference type="Proteomes" id="UP000192408">
    <property type="component" value="Unassembled WGS sequence"/>
</dbReference>
<protein>
    <submittedName>
        <fullName evidence="1">Uncharacterized protein</fullName>
    </submittedName>
</protein>